<gene>
    <name evidence="1" type="ORF">LCGC14_1448370</name>
</gene>
<dbReference type="EMBL" id="LAZR01009949">
    <property type="protein sequence ID" value="KKM69676.1"/>
    <property type="molecule type" value="Genomic_DNA"/>
</dbReference>
<protein>
    <submittedName>
        <fullName evidence="1">Uncharacterized protein</fullName>
    </submittedName>
</protein>
<sequence>MKDQFENWEIKNVKELADLILNTIKEYEPYFTDKIRDRYYYKIEYNGKTRLIAIGISLNGFINTAMPLSK</sequence>
<name>A0A0F9K4T6_9ZZZZ</name>
<comment type="caution">
    <text evidence="1">The sequence shown here is derived from an EMBL/GenBank/DDBJ whole genome shotgun (WGS) entry which is preliminary data.</text>
</comment>
<organism evidence="1">
    <name type="scientific">marine sediment metagenome</name>
    <dbReference type="NCBI Taxonomy" id="412755"/>
    <lineage>
        <taxon>unclassified sequences</taxon>
        <taxon>metagenomes</taxon>
        <taxon>ecological metagenomes</taxon>
    </lineage>
</organism>
<accession>A0A0F9K4T6</accession>
<reference evidence="1" key="1">
    <citation type="journal article" date="2015" name="Nature">
        <title>Complex archaea that bridge the gap between prokaryotes and eukaryotes.</title>
        <authorList>
            <person name="Spang A."/>
            <person name="Saw J.H."/>
            <person name="Jorgensen S.L."/>
            <person name="Zaremba-Niedzwiedzka K."/>
            <person name="Martijn J."/>
            <person name="Lind A.E."/>
            <person name="van Eijk R."/>
            <person name="Schleper C."/>
            <person name="Guy L."/>
            <person name="Ettema T.J."/>
        </authorList>
    </citation>
    <scope>NUCLEOTIDE SEQUENCE</scope>
</reference>
<proteinExistence type="predicted"/>
<dbReference type="AlphaFoldDB" id="A0A0F9K4T6"/>
<evidence type="ECO:0000313" key="1">
    <source>
        <dbReference type="EMBL" id="KKM69676.1"/>
    </source>
</evidence>